<proteinExistence type="predicted"/>
<evidence type="ECO:0000313" key="2">
    <source>
        <dbReference type="Proteomes" id="UP000231436"/>
    </source>
</evidence>
<dbReference type="EMBL" id="PFEU01000005">
    <property type="protein sequence ID" value="PJE77194.1"/>
    <property type="molecule type" value="Genomic_DNA"/>
</dbReference>
<dbReference type="GO" id="GO:0006261">
    <property type="term" value="P:DNA-templated DNA replication"/>
    <property type="evidence" value="ECO:0007669"/>
    <property type="project" value="TreeGrafter"/>
</dbReference>
<dbReference type="AlphaFoldDB" id="A0A2M8LID0"/>
<accession>A0A2M8LID0</accession>
<dbReference type="Gene3D" id="3.40.50.300">
    <property type="entry name" value="P-loop containing nucleotide triphosphate hydrolases"/>
    <property type="match status" value="1"/>
</dbReference>
<name>A0A2M8LID0_9BACT</name>
<dbReference type="Proteomes" id="UP000231436">
    <property type="component" value="Unassembled WGS sequence"/>
</dbReference>
<dbReference type="InterPro" id="IPR050238">
    <property type="entry name" value="DNA_Rep/Repair_Clamp_Loader"/>
</dbReference>
<protein>
    <recommendedName>
        <fullName evidence="3">DNA-directed DNA polymerase</fullName>
    </recommendedName>
</protein>
<evidence type="ECO:0000313" key="1">
    <source>
        <dbReference type="EMBL" id="PJE77194.1"/>
    </source>
</evidence>
<dbReference type="PANTHER" id="PTHR11669:SF8">
    <property type="entry name" value="DNA POLYMERASE III SUBUNIT DELTA"/>
    <property type="match status" value="1"/>
</dbReference>
<evidence type="ECO:0008006" key="3">
    <source>
        <dbReference type="Google" id="ProtNLM"/>
    </source>
</evidence>
<reference evidence="2" key="1">
    <citation type="submission" date="2017-09" db="EMBL/GenBank/DDBJ databases">
        <title>Depth-based differentiation of microbial function through sediment-hosted aquifers and enrichment of novel symbionts in the deep terrestrial subsurface.</title>
        <authorList>
            <person name="Probst A.J."/>
            <person name="Ladd B."/>
            <person name="Jarett J.K."/>
            <person name="Geller-Mcgrath D.E."/>
            <person name="Sieber C.M.K."/>
            <person name="Emerson J.B."/>
            <person name="Anantharaman K."/>
            <person name="Thomas B.C."/>
            <person name="Malmstrom R."/>
            <person name="Stieglmeier M."/>
            <person name="Klingl A."/>
            <person name="Woyke T."/>
            <person name="Ryan C.M."/>
            <person name="Banfield J.F."/>
        </authorList>
    </citation>
    <scope>NUCLEOTIDE SEQUENCE [LARGE SCALE GENOMIC DNA]</scope>
</reference>
<dbReference type="InterPro" id="IPR027417">
    <property type="entry name" value="P-loop_NTPase"/>
</dbReference>
<dbReference type="PANTHER" id="PTHR11669">
    <property type="entry name" value="REPLICATION FACTOR C / DNA POLYMERASE III GAMMA-TAU SUBUNIT"/>
    <property type="match status" value="1"/>
</dbReference>
<sequence length="332" mass="36551">MPIWGACYNSERMSAFTGIIGHNKIQEVLSRSLAHGTLPHALLFIGSEGLGKTCVAQKLIQTLLNHRGDLQTQTDYLELSRLVDEKTGKRKATISVAQVRALNSRLGLTSISGGWKVVFVESASYLSKGGANALLKTLEEPKGKTLFLLTAHSVEDLPETIVSRCQILRFSPVPREEIKTGLVKMGFSPVDAELASAQSLGRPGRALRFLKESTYRSQQDTGLEQALLFFSSGLVERLGQVTDLIPTSELQKDEALLNTLDQWEVICRDVLLTRLGLHGLRVLPETTKMNTLVSSFSETKLLTVFQRMAEVRGAIRHNINAHLALEHIALAI</sequence>
<gene>
    <name evidence="1" type="ORF">COV05_00515</name>
</gene>
<comment type="caution">
    <text evidence="1">The sequence shown here is derived from an EMBL/GenBank/DDBJ whole genome shotgun (WGS) entry which is preliminary data.</text>
</comment>
<dbReference type="SUPFAM" id="SSF52540">
    <property type="entry name" value="P-loop containing nucleoside triphosphate hydrolases"/>
    <property type="match status" value="1"/>
</dbReference>
<organism evidence="1 2">
    <name type="scientific">Candidatus Uhrbacteria bacterium CG10_big_fil_rev_8_21_14_0_10_48_16</name>
    <dbReference type="NCBI Taxonomy" id="1975038"/>
    <lineage>
        <taxon>Bacteria</taxon>
        <taxon>Candidatus Uhriibacteriota</taxon>
    </lineage>
</organism>
<dbReference type="Pfam" id="PF13177">
    <property type="entry name" value="DNA_pol3_delta2"/>
    <property type="match status" value="1"/>
</dbReference>